<dbReference type="SUPFAM" id="SSF53098">
    <property type="entry name" value="Ribonuclease H-like"/>
    <property type="match status" value="1"/>
</dbReference>
<dbReference type="Pfam" id="PF17921">
    <property type="entry name" value="Integrase_H2C2"/>
    <property type="match status" value="1"/>
</dbReference>
<reference evidence="9 10" key="1">
    <citation type="journal article" date="2020" name="Genome Biol. Evol.">
        <title>Comparative genomics of strictly vertically transmitted, feminizing microsporidia endosymbionts of amphipod crustaceans.</title>
        <authorList>
            <person name="Cormier A."/>
            <person name="Chebbi M.A."/>
            <person name="Giraud I."/>
            <person name="Wattier R."/>
            <person name="Teixeira M."/>
            <person name="Gilbert C."/>
            <person name="Rigaud T."/>
            <person name="Cordaux R."/>
        </authorList>
    </citation>
    <scope>NUCLEOTIDE SEQUENCE [LARGE SCALE GENOMIC DNA]</scope>
    <source>
        <strain evidence="9 10">Ou3-Ou53</strain>
    </source>
</reference>
<evidence type="ECO:0000256" key="4">
    <source>
        <dbReference type="ARBA" id="ARBA00022759"/>
    </source>
</evidence>
<dbReference type="Proteomes" id="UP000740883">
    <property type="component" value="Unassembled WGS sequence"/>
</dbReference>
<keyword evidence="4" id="KW-0255">Endonuclease</keyword>
<dbReference type="Gene3D" id="3.10.20.370">
    <property type="match status" value="1"/>
</dbReference>
<keyword evidence="3" id="KW-0540">Nuclease</keyword>
<dbReference type="InterPro" id="IPR041373">
    <property type="entry name" value="RT_RNaseH"/>
</dbReference>
<evidence type="ECO:0000259" key="7">
    <source>
        <dbReference type="Pfam" id="PF17917"/>
    </source>
</evidence>
<evidence type="ECO:0000313" key="9">
    <source>
        <dbReference type="EMBL" id="KAF9761083.1"/>
    </source>
</evidence>
<keyword evidence="6" id="KW-0695">RNA-directed DNA polymerase</keyword>
<dbReference type="CDD" id="cd09274">
    <property type="entry name" value="RNase_HI_RT_Ty3"/>
    <property type="match status" value="1"/>
</dbReference>
<feature type="domain" description="Reverse transcriptase RNase H-like" evidence="7">
    <location>
        <begin position="61"/>
        <end position="158"/>
    </location>
</feature>
<evidence type="ECO:0000259" key="8">
    <source>
        <dbReference type="Pfam" id="PF17921"/>
    </source>
</evidence>
<comment type="caution">
    <text evidence="9">The sequence shown here is derived from an EMBL/GenBank/DDBJ whole genome shotgun (WGS) entry which is preliminary data.</text>
</comment>
<protein>
    <submittedName>
        <fullName evidence="9">Transposon Tf2-8 polyprotein</fullName>
    </submittedName>
</protein>
<evidence type="ECO:0000313" key="10">
    <source>
        <dbReference type="Proteomes" id="UP000740883"/>
    </source>
</evidence>
<organism evidence="9 10">
    <name type="scientific">Nosema granulosis</name>
    <dbReference type="NCBI Taxonomy" id="83296"/>
    <lineage>
        <taxon>Eukaryota</taxon>
        <taxon>Fungi</taxon>
        <taxon>Fungi incertae sedis</taxon>
        <taxon>Microsporidia</taxon>
        <taxon>Nosematidae</taxon>
        <taxon>Nosema</taxon>
    </lineage>
</organism>
<proteinExistence type="predicted"/>
<dbReference type="InterPro" id="IPR043502">
    <property type="entry name" value="DNA/RNA_pol_sf"/>
</dbReference>
<evidence type="ECO:0000256" key="5">
    <source>
        <dbReference type="ARBA" id="ARBA00022801"/>
    </source>
</evidence>
<evidence type="ECO:0000256" key="6">
    <source>
        <dbReference type="ARBA" id="ARBA00022918"/>
    </source>
</evidence>
<dbReference type="InterPro" id="IPR012337">
    <property type="entry name" value="RNaseH-like_sf"/>
</dbReference>
<gene>
    <name evidence="9" type="primary">Tf2-8_3</name>
    <name evidence="9" type="ORF">NGRA_2871</name>
</gene>
<evidence type="ECO:0000256" key="3">
    <source>
        <dbReference type="ARBA" id="ARBA00022722"/>
    </source>
</evidence>
<dbReference type="Gene3D" id="1.10.340.70">
    <property type="match status" value="1"/>
</dbReference>
<keyword evidence="2" id="KW-0548">Nucleotidyltransferase</keyword>
<keyword evidence="10" id="KW-1185">Reference proteome</keyword>
<dbReference type="SUPFAM" id="SSF56672">
    <property type="entry name" value="DNA/RNA polymerases"/>
    <property type="match status" value="1"/>
</dbReference>
<dbReference type="InterPro" id="IPR050951">
    <property type="entry name" value="Retrovirus_Pol_polyprotein"/>
</dbReference>
<name>A0A9P6GWB0_9MICR</name>
<evidence type="ECO:0000256" key="2">
    <source>
        <dbReference type="ARBA" id="ARBA00022695"/>
    </source>
</evidence>
<dbReference type="PANTHER" id="PTHR37984">
    <property type="entry name" value="PROTEIN CBG26694"/>
    <property type="match status" value="1"/>
</dbReference>
<dbReference type="GO" id="GO:0003964">
    <property type="term" value="F:RNA-directed DNA polymerase activity"/>
    <property type="evidence" value="ECO:0007669"/>
    <property type="project" value="UniProtKB-KW"/>
</dbReference>
<dbReference type="PANTHER" id="PTHR37984:SF5">
    <property type="entry name" value="PROTEIN NYNRIN-LIKE"/>
    <property type="match status" value="1"/>
</dbReference>
<keyword evidence="1" id="KW-0808">Transferase</keyword>
<dbReference type="GO" id="GO:0003676">
    <property type="term" value="F:nucleic acid binding"/>
    <property type="evidence" value="ECO:0007669"/>
    <property type="project" value="InterPro"/>
</dbReference>
<dbReference type="GO" id="GO:0016787">
    <property type="term" value="F:hydrolase activity"/>
    <property type="evidence" value="ECO:0007669"/>
    <property type="project" value="UniProtKB-KW"/>
</dbReference>
<dbReference type="InterPro" id="IPR036397">
    <property type="entry name" value="RNaseH_sf"/>
</dbReference>
<evidence type="ECO:0000256" key="1">
    <source>
        <dbReference type="ARBA" id="ARBA00022679"/>
    </source>
</evidence>
<dbReference type="AlphaFoldDB" id="A0A9P6GWB0"/>
<dbReference type="EMBL" id="SBJO01000431">
    <property type="protein sequence ID" value="KAF9761083.1"/>
    <property type="molecule type" value="Genomic_DNA"/>
</dbReference>
<dbReference type="Pfam" id="PF17917">
    <property type="entry name" value="RT_RNaseH"/>
    <property type="match status" value="1"/>
</dbReference>
<dbReference type="GO" id="GO:0004519">
    <property type="term" value="F:endonuclease activity"/>
    <property type="evidence" value="ECO:0007669"/>
    <property type="project" value="UniProtKB-KW"/>
</dbReference>
<keyword evidence="5" id="KW-0378">Hydrolase</keyword>
<feature type="domain" description="Integrase zinc-binding" evidence="8">
    <location>
        <begin position="235"/>
        <end position="291"/>
    </location>
</feature>
<dbReference type="InterPro" id="IPR041588">
    <property type="entry name" value="Integrase_H2C2"/>
</dbReference>
<dbReference type="OrthoDB" id="3689183at2759"/>
<accession>A0A9P6GWB0</accession>
<dbReference type="Gene3D" id="3.30.420.10">
    <property type="entry name" value="Ribonuclease H-like superfamily/Ribonuclease H"/>
    <property type="match status" value="1"/>
</dbReference>
<sequence>MKLLGVLNWFRDHIPNLSTRIATITSKLSGKTAFIWNKQDEAIVRSVIDTIKKQITLHPPDINEEFTLATDASDVGAGAVLYQKGKIVGIYSYKFHNAELNYTVTEKELLAITKALKHFRPMMLGAKIKIKTDHKNLLYITNCETNRAQRWKILIDEYNAELEHVEGKANVGPDSLSRCFYTSIERSQENNLDSLTLEKLTNEAPNLQGFSKTELTEEKINNHKILVDERKRIVIPEAYERTLLTRMHMELGHPGINRLALTISRAFVIQNLYKKINELTKRCKLCQTNKSHRAKYGKLSGSITSSDPFIKIAIDLFGPIDRRNFKQEEQEGNRMLLVVTDIYSRWTEIFILTKTTSCTIAKILEKHWFKKY</sequence>